<evidence type="ECO:0000256" key="1">
    <source>
        <dbReference type="SAM" id="MobiDB-lite"/>
    </source>
</evidence>
<keyword evidence="2" id="KW-0732">Signal</keyword>
<evidence type="ECO:0000313" key="3">
    <source>
        <dbReference type="EMBL" id="AOE49173.1"/>
    </source>
</evidence>
<evidence type="ECO:0000313" key="4">
    <source>
        <dbReference type="Proteomes" id="UP000094147"/>
    </source>
</evidence>
<protein>
    <submittedName>
        <fullName evidence="3">Uncharacterized protein</fullName>
    </submittedName>
</protein>
<feature type="signal peptide" evidence="2">
    <location>
        <begin position="1"/>
        <end position="23"/>
    </location>
</feature>
<dbReference type="STRING" id="1144748.KS2013_449"/>
<gene>
    <name evidence="3" type="ORF">KS2013_449</name>
</gene>
<keyword evidence="4" id="KW-1185">Reference proteome</keyword>
<feature type="compositionally biased region" description="Basic and acidic residues" evidence="1">
    <location>
        <begin position="41"/>
        <end position="79"/>
    </location>
</feature>
<dbReference type="Proteomes" id="UP000094147">
    <property type="component" value="Chromosome"/>
</dbReference>
<feature type="chain" id="PRO_5008544008" evidence="2">
    <location>
        <begin position="24"/>
        <end position="174"/>
    </location>
</feature>
<reference evidence="4" key="1">
    <citation type="submission" date="2015-08" db="EMBL/GenBank/DDBJ databases">
        <authorList>
            <person name="Kim K.M."/>
        </authorList>
    </citation>
    <scope>NUCLEOTIDE SEQUENCE [LARGE SCALE GENOMIC DNA]</scope>
    <source>
        <strain evidence="4">KCTC 23892</strain>
    </source>
</reference>
<feature type="region of interest" description="Disordered" evidence="1">
    <location>
        <begin position="25"/>
        <end position="100"/>
    </location>
</feature>
<proteinExistence type="predicted"/>
<organism evidence="3 4">
    <name type="scientific">Kangiella sediminilitoris</name>
    <dbReference type="NCBI Taxonomy" id="1144748"/>
    <lineage>
        <taxon>Bacteria</taxon>
        <taxon>Pseudomonadati</taxon>
        <taxon>Pseudomonadota</taxon>
        <taxon>Gammaproteobacteria</taxon>
        <taxon>Kangiellales</taxon>
        <taxon>Kangiellaceae</taxon>
        <taxon>Kangiella</taxon>
    </lineage>
</organism>
<dbReference type="OrthoDB" id="6196370at2"/>
<dbReference type="KEGG" id="ksd:KS2013_449"/>
<dbReference type="RefSeq" id="WP_068989108.1">
    <property type="nucleotide sequence ID" value="NZ_CP012418.1"/>
</dbReference>
<feature type="compositionally biased region" description="Basic and acidic residues" evidence="1">
    <location>
        <begin position="87"/>
        <end position="100"/>
    </location>
</feature>
<sequence length="174" mass="21296" precursor="true">MNKVLISALAAALVLGLSPVVDAKEHKGPGADRGSSYNSHSARDRGDKRGHNRRSEARHDNKLKYRDHDDRNKHSYRDRDRRRHDSHARYRDRDRHHYRDRYRDHHRPRYKHRYYKHYHPRTYPTSVYYLGQDWYYYGGYYHPYPRYHVHTRYCHHRYWEPLAVGIILGSVLGW</sequence>
<accession>A0A1B3B8Q4</accession>
<dbReference type="AlphaFoldDB" id="A0A1B3B8Q4"/>
<dbReference type="EMBL" id="CP012418">
    <property type="protein sequence ID" value="AOE49173.1"/>
    <property type="molecule type" value="Genomic_DNA"/>
</dbReference>
<evidence type="ECO:0000256" key="2">
    <source>
        <dbReference type="SAM" id="SignalP"/>
    </source>
</evidence>
<name>A0A1B3B8Q4_9GAMM</name>